<reference evidence="2 3" key="1">
    <citation type="journal article" date="2021" name="Nat. Commun.">
        <title>Genetic determinants of endophytism in the Arabidopsis root mycobiome.</title>
        <authorList>
            <person name="Mesny F."/>
            <person name="Miyauchi S."/>
            <person name="Thiergart T."/>
            <person name="Pickel B."/>
            <person name="Atanasova L."/>
            <person name="Karlsson M."/>
            <person name="Huettel B."/>
            <person name="Barry K.W."/>
            <person name="Haridas S."/>
            <person name="Chen C."/>
            <person name="Bauer D."/>
            <person name="Andreopoulos W."/>
            <person name="Pangilinan J."/>
            <person name="LaButti K."/>
            <person name="Riley R."/>
            <person name="Lipzen A."/>
            <person name="Clum A."/>
            <person name="Drula E."/>
            <person name="Henrissat B."/>
            <person name="Kohler A."/>
            <person name="Grigoriev I.V."/>
            <person name="Martin F.M."/>
            <person name="Hacquard S."/>
        </authorList>
    </citation>
    <scope>NUCLEOTIDE SEQUENCE [LARGE SCALE GENOMIC DNA]</scope>
    <source>
        <strain evidence="2 3">MPI-CAGE-CH-0241</strain>
    </source>
</reference>
<keyword evidence="3" id="KW-1185">Reference proteome</keyword>
<accession>A0A9P8VRD8</accession>
<gene>
    <name evidence="2" type="ORF">B0T10DRAFT_417500</name>
</gene>
<proteinExistence type="predicted"/>
<keyword evidence="1" id="KW-0812">Transmembrane</keyword>
<evidence type="ECO:0000313" key="3">
    <source>
        <dbReference type="Proteomes" id="UP000777438"/>
    </source>
</evidence>
<feature type="transmembrane region" description="Helical" evidence="1">
    <location>
        <begin position="25"/>
        <end position="45"/>
    </location>
</feature>
<keyword evidence="1" id="KW-0472">Membrane</keyword>
<sequence>MVIVIPTVTSDETHKHLPPTTDSPLALVFLAIYVLGLTFYVIYWLGRSYRHRRRDAVAAGYGTMSSDDRSELISDDSSEPVMLDLDQVAPARTYKQWKAESNDAANIASGCDAWWARESNTTSTPFSDYFSVQFVWSQCWTRT</sequence>
<organism evidence="2 3">
    <name type="scientific">Thelonectria olida</name>
    <dbReference type="NCBI Taxonomy" id="1576542"/>
    <lineage>
        <taxon>Eukaryota</taxon>
        <taxon>Fungi</taxon>
        <taxon>Dikarya</taxon>
        <taxon>Ascomycota</taxon>
        <taxon>Pezizomycotina</taxon>
        <taxon>Sordariomycetes</taxon>
        <taxon>Hypocreomycetidae</taxon>
        <taxon>Hypocreales</taxon>
        <taxon>Nectriaceae</taxon>
        <taxon>Thelonectria</taxon>
    </lineage>
</organism>
<keyword evidence="1" id="KW-1133">Transmembrane helix</keyword>
<evidence type="ECO:0000313" key="2">
    <source>
        <dbReference type="EMBL" id="KAH6871340.1"/>
    </source>
</evidence>
<dbReference type="EMBL" id="JAGPYM010000056">
    <property type="protein sequence ID" value="KAH6871340.1"/>
    <property type="molecule type" value="Genomic_DNA"/>
</dbReference>
<comment type="caution">
    <text evidence="2">The sequence shown here is derived from an EMBL/GenBank/DDBJ whole genome shotgun (WGS) entry which is preliminary data.</text>
</comment>
<dbReference type="Proteomes" id="UP000777438">
    <property type="component" value="Unassembled WGS sequence"/>
</dbReference>
<name>A0A9P8VRD8_9HYPO</name>
<dbReference type="OrthoDB" id="4984955at2759"/>
<evidence type="ECO:0000256" key="1">
    <source>
        <dbReference type="SAM" id="Phobius"/>
    </source>
</evidence>
<protein>
    <submittedName>
        <fullName evidence="2">Uncharacterized protein</fullName>
    </submittedName>
</protein>
<dbReference type="AlphaFoldDB" id="A0A9P8VRD8"/>